<dbReference type="EMBL" id="BAABAB010000022">
    <property type="protein sequence ID" value="GAA3628172.1"/>
    <property type="molecule type" value="Genomic_DNA"/>
</dbReference>
<evidence type="ECO:0000256" key="1">
    <source>
        <dbReference type="SAM" id="Phobius"/>
    </source>
</evidence>
<dbReference type="InterPro" id="IPR036374">
    <property type="entry name" value="OxRdtase_Mopterin-bd_sf"/>
</dbReference>
<dbReference type="Gene3D" id="3.90.420.10">
    <property type="entry name" value="Oxidoreductase, molybdopterin-binding domain"/>
    <property type="match status" value="1"/>
</dbReference>
<organism evidence="3 4">
    <name type="scientific">Microlunatus ginsengisoli</name>
    <dbReference type="NCBI Taxonomy" id="363863"/>
    <lineage>
        <taxon>Bacteria</taxon>
        <taxon>Bacillati</taxon>
        <taxon>Actinomycetota</taxon>
        <taxon>Actinomycetes</taxon>
        <taxon>Propionibacteriales</taxon>
        <taxon>Propionibacteriaceae</taxon>
        <taxon>Microlunatus</taxon>
    </lineage>
</organism>
<evidence type="ECO:0000259" key="2">
    <source>
        <dbReference type="Pfam" id="PF00174"/>
    </source>
</evidence>
<feature type="transmembrane region" description="Helical" evidence="1">
    <location>
        <begin position="76"/>
        <end position="95"/>
    </location>
</feature>
<dbReference type="Pfam" id="PF00174">
    <property type="entry name" value="Oxidored_molyb"/>
    <property type="match status" value="1"/>
</dbReference>
<gene>
    <name evidence="3" type="ORF">GCM10022236_33120</name>
</gene>
<evidence type="ECO:0000313" key="4">
    <source>
        <dbReference type="Proteomes" id="UP001501490"/>
    </source>
</evidence>
<keyword evidence="1" id="KW-0472">Membrane</keyword>
<proteinExistence type="predicted"/>
<dbReference type="Proteomes" id="UP001501490">
    <property type="component" value="Unassembled WGS sequence"/>
</dbReference>
<sequence length="371" mass="39177">MGPVDGGPGAGIDRAARSRRRLGTVEAENGGVRTEARGRTFARAGRRTNVALFWLVVGAFVTGWVGFAVARPVPSWLVAALHALLGLAVVALAPWKSMIIRRSRLRVASVLLLVAVVLGLAAGFVQLFAGWSAALGISPLQVHVGASLIALPLLGWHVLRRGGRAMLAPRRSDLSRRVLLRGLGGLGAVSAGYLVLTALSRSIGGPPRTPAATGSRAVDPDAIPATIWLLDRVPELAPTHRVEVAGRSYGAAELAEDAEQVNARLDCTSGWFADATWSGRRVADLIPVADLAAARSVLVTSATGYRRRFPAAEAGSLWLAVACQGRPLTAASGAPVRLVVPGRRGFWWVKWVARVELSDQPSWAQPPFPAQ</sequence>
<feature type="domain" description="Oxidoreductase molybdopterin-binding" evidence="2">
    <location>
        <begin position="240"/>
        <end position="362"/>
    </location>
</feature>
<reference evidence="4" key="1">
    <citation type="journal article" date="2019" name="Int. J. Syst. Evol. Microbiol.">
        <title>The Global Catalogue of Microorganisms (GCM) 10K type strain sequencing project: providing services to taxonomists for standard genome sequencing and annotation.</title>
        <authorList>
            <consortium name="The Broad Institute Genomics Platform"/>
            <consortium name="The Broad Institute Genome Sequencing Center for Infectious Disease"/>
            <person name="Wu L."/>
            <person name="Ma J."/>
        </authorList>
    </citation>
    <scope>NUCLEOTIDE SEQUENCE [LARGE SCALE GENOMIC DNA]</scope>
    <source>
        <strain evidence="4">JCM 16929</strain>
    </source>
</reference>
<feature type="transmembrane region" description="Helical" evidence="1">
    <location>
        <begin position="107"/>
        <end position="128"/>
    </location>
</feature>
<keyword evidence="1" id="KW-0812">Transmembrane</keyword>
<feature type="transmembrane region" description="Helical" evidence="1">
    <location>
        <begin position="179"/>
        <end position="199"/>
    </location>
</feature>
<name>A0ABP7AAH8_9ACTN</name>
<protein>
    <recommendedName>
        <fullName evidence="2">Oxidoreductase molybdopterin-binding domain-containing protein</fullName>
    </recommendedName>
</protein>
<keyword evidence="1" id="KW-1133">Transmembrane helix</keyword>
<feature type="transmembrane region" description="Helical" evidence="1">
    <location>
        <begin position="50"/>
        <end position="70"/>
    </location>
</feature>
<dbReference type="SUPFAM" id="SSF56524">
    <property type="entry name" value="Oxidoreductase molybdopterin-binding domain"/>
    <property type="match status" value="1"/>
</dbReference>
<dbReference type="InterPro" id="IPR000572">
    <property type="entry name" value="OxRdtase_Mopterin-bd_dom"/>
</dbReference>
<feature type="transmembrane region" description="Helical" evidence="1">
    <location>
        <begin position="140"/>
        <end position="159"/>
    </location>
</feature>
<evidence type="ECO:0000313" key="3">
    <source>
        <dbReference type="EMBL" id="GAA3628172.1"/>
    </source>
</evidence>
<comment type="caution">
    <text evidence="3">The sequence shown here is derived from an EMBL/GenBank/DDBJ whole genome shotgun (WGS) entry which is preliminary data.</text>
</comment>
<keyword evidence="4" id="KW-1185">Reference proteome</keyword>
<accession>A0ABP7AAH8</accession>